<dbReference type="OrthoDB" id="3827359at2"/>
<evidence type="ECO:0000313" key="1">
    <source>
        <dbReference type="EMBL" id="KAA1422465.1"/>
    </source>
</evidence>
<organism evidence="1 2">
    <name type="scientific">Mumia zhuanghuii</name>
    <dbReference type="NCBI Taxonomy" id="2585211"/>
    <lineage>
        <taxon>Bacteria</taxon>
        <taxon>Bacillati</taxon>
        <taxon>Actinomycetota</taxon>
        <taxon>Actinomycetes</taxon>
        <taxon>Propionibacteriales</taxon>
        <taxon>Nocardioidaceae</taxon>
        <taxon>Mumia</taxon>
    </lineage>
</organism>
<comment type="caution">
    <text evidence="1">The sequence shown here is derived from an EMBL/GenBank/DDBJ whole genome shotgun (WGS) entry which is preliminary data.</text>
</comment>
<name>A0A5Q6RWV2_9ACTN</name>
<protein>
    <submittedName>
        <fullName evidence="1">Uncharacterized protein</fullName>
    </submittedName>
</protein>
<sequence length="169" mass="18631">MRWDERFEALETGLALESAGEQLTDRDREIDELAVERAATVSWADRCRGREVTLRVAVLGPIRGELAMATADWLLVHQDASTDWVVAVGQVLAVTVAGGGPAAARREVERRTTWRQAWTELIRDRDSVMVMLVDGSTLRGVPSRAGSDYVEIADELVPYAAVVAVRCPR</sequence>
<evidence type="ECO:0000313" key="2">
    <source>
        <dbReference type="Proteomes" id="UP000307768"/>
    </source>
</evidence>
<proteinExistence type="predicted"/>
<gene>
    <name evidence="1" type="ORF">FE697_015090</name>
</gene>
<dbReference type="Proteomes" id="UP000307768">
    <property type="component" value="Unassembled WGS sequence"/>
</dbReference>
<accession>A0A5Q6RWV2</accession>
<reference evidence="1 2" key="1">
    <citation type="submission" date="2019-09" db="EMBL/GenBank/DDBJ databases">
        <title>Mumia zhuanghuii sp. nov. isolated from the intestinal contents of plateau pika (Ochotona curzoniae) in the Qinghai-Tibet plateau of China.</title>
        <authorList>
            <person name="Tian Z."/>
        </authorList>
    </citation>
    <scope>NUCLEOTIDE SEQUENCE [LARGE SCALE GENOMIC DNA]</scope>
    <source>
        <strain evidence="2">350</strain>
    </source>
</reference>
<dbReference type="RefSeq" id="WP_149770416.1">
    <property type="nucleotide sequence ID" value="NZ_VDFQ02000004.1"/>
</dbReference>
<dbReference type="AlphaFoldDB" id="A0A5Q6RWV2"/>
<dbReference type="EMBL" id="VDFQ02000004">
    <property type="protein sequence ID" value="KAA1422465.1"/>
    <property type="molecule type" value="Genomic_DNA"/>
</dbReference>